<feature type="compositionally biased region" description="Basic and acidic residues" evidence="1">
    <location>
        <begin position="49"/>
        <end position="63"/>
    </location>
</feature>
<organism evidence="2 3">
    <name type="scientific">Nocardia arthritidis</name>
    <dbReference type="NCBI Taxonomy" id="228602"/>
    <lineage>
        <taxon>Bacteria</taxon>
        <taxon>Bacillati</taxon>
        <taxon>Actinomycetota</taxon>
        <taxon>Actinomycetes</taxon>
        <taxon>Mycobacteriales</taxon>
        <taxon>Nocardiaceae</taxon>
        <taxon>Nocardia</taxon>
    </lineage>
</organism>
<protein>
    <submittedName>
        <fullName evidence="2">Uncharacterized protein</fullName>
    </submittedName>
</protein>
<evidence type="ECO:0000313" key="2">
    <source>
        <dbReference type="EMBL" id="QIS11436.1"/>
    </source>
</evidence>
<evidence type="ECO:0000256" key="1">
    <source>
        <dbReference type="SAM" id="MobiDB-lite"/>
    </source>
</evidence>
<feature type="region of interest" description="Disordered" evidence="1">
    <location>
        <begin position="1"/>
        <end position="113"/>
    </location>
</feature>
<accession>A0A6G9YEG6</accession>
<dbReference type="AlphaFoldDB" id="A0A6G9YEG6"/>
<gene>
    <name evidence="2" type="ORF">F5544_17810</name>
</gene>
<dbReference type="Proteomes" id="UP000503540">
    <property type="component" value="Chromosome"/>
</dbReference>
<keyword evidence="3" id="KW-1185">Reference proteome</keyword>
<reference evidence="2 3" key="1">
    <citation type="journal article" date="2019" name="ACS Chem. Biol.">
        <title>Identification and Mobilization of a Cryptic Antibiotic Biosynthesis Gene Locus from a Human-Pathogenic Nocardia Isolate.</title>
        <authorList>
            <person name="Herisse M."/>
            <person name="Ishida K."/>
            <person name="Porter J.L."/>
            <person name="Howden B."/>
            <person name="Hertweck C."/>
            <person name="Stinear T.P."/>
            <person name="Pidot S.J."/>
        </authorList>
    </citation>
    <scope>NUCLEOTIDE SEQUENCE [LARGE SCALE GENOMIC DNA]</scope>
    <source>
        <strain evidence="2 3">AUSMDU00012717</strain>
    </source>
</reference>
<evidence type="ECO:0000313" key="3">
    <source>
        <dbReference type="Proteomes" id="UP000503540"/>
    </source>
</evidence>
<sequence length="149" mass="16312">MSDLPGPGENEFDAVRSGTPENEDAAETGHPETGKHTAKLIRLPHRPRRVTEDAAEPRRKTWRSDSGPVLDPTPTKPVLRSELQRETGAWPLDLGPAWQHTPVSDPGRTEHDGSVIDFGAVRRKRAGNDASAAGIRRIAKPRRIGPDKP</sequence>
<dbReference type="KEGG" id="nah:F5544_17810"/>
<feature type="region of interest" description="Disordered" evidence="1">
    <location>
        <begin position="125"/>
        <end position="149"/>
    </location>
</feature>
<dbReference type="RefSeq" id="WP_167474246.1">
    <property type="nucleotide sequence ID" value="NZ_CP046172.1"/>
</dbReference>
<feature type="compositionally biased region" description="Basic residues" evidence="1">
    <location>
        <begin position="36"/>
        <end position="48"/>
    </location>
</feature>
<proteinExistence type="predicted"/>
<name>A0A6G9YEG6_9NOCA</name>
<dbReference type="EMBL" id="CP046172">
    <property type="protein sequence ID" value="QIS11436.1"/>
    <property type="molecule type" value="Genomic_DNA"/>
</dbReference>